<evidence type="ECO:0000256" key="3">
    <source>
        <dbReference type="ARBA" id="ARBA00048782"/>
    </source>
</evidence>
<name>A0A7K0FNZ2_9SPHI</name>
<evidence type="ECO:0000313" key="7">
    <source>
        <dbReference type="Proteomes" id="UP000462931"/>
    </source>
</evidence>
<dbReference type="Proteomes" id="UP000462931">
    <property type="component" value="Unassembled WGS sequence"/>
</dbReference>
<dbReference type="GO" id="GO:0008113">
    <property type="term" value="F:peptide-methionine (S)-S-oxide reductase activity"/>
    <property type="evidence" value="ECO:0007669"/>
    <property type="project" value="UniProtKB-UniRule"/>
</dbReference>
<protein>
    <recommendedName>
        <fullName evidence="4">Peptide methionine sulfoxide reductase MsrA</fullName>
        <shortName evidence="4">Protein-methionine-S-oxide reductase</shortName>
        <ecNumber evidence="4">1.8.4.11</ecNumber>
    </recommendedName>
    <alternativeName>
        <fullName evidence="4">Peptide-methionine (S)-S-oxide reductase</fullName>
        <shortName evidence="4">Peptide Met(O) reductase</shortName>
    </alternativeName>
</protein>
<dbReference type="AlphaFoldDB" id="A0A7K0FNZ2"/>
<dbReference type="EMBL" id="WKJI01000002">
    <property type="protein sequence ID" value="MRX46970.1"/>
    <property type="molecule type" value="Genomic_DNA"/>
</dbReference>
<comment type="function">
    <text evidence="4">Has an important function as a repair enzyme for proteins that have been inactivated by oxidation. Catalyzes the reversible oxidation-reduction of methionine sulfoxide in proteins to methionine.</text>
</comment>
<dbReference type="RefSeq" id="WP_154287049.1">
    <property type="nucleotide sequence ID" value="NZ_WKJI01000002.1"/>
</dbReference>
<dbReference type="Pfam" id="PF01625">
    <property type="entry name" value="PMSR"/>
    <property type="match status" value="1"/>
</dbReference>
<evidence type="ECO:0000256" key="2">
    <source>
        <dbReference type="ARBA" id="ARBA00047806"/>
    </source>
</evidence>
<organism evidence="6 7">
    <name type="scientific">Pedobacter puniceum</name>
    <dbReference type="NCBI Taxonomy" id="2666136"/>
    <lineage>
        <taxon>Bacteria</taxon>
        <taxon>Pseudomonadati</taxon>
        <taxon>Bacteroidota</taxon>
        <taxon>Sphingobacteriia</taxon>
        <taxon>Sphingobacteriales</taxon>
        <taxon>Sphingobacteriaceae</taxon>
        <taxon>Pedobacter</taxon>
    </lineage>
</organism>
<comment type="caution">
    <text evidence="6">The sequence shown here is derived from an EMBL/GenBank/DDBJ whole genome shotgun (WGS) entry which is preliminary data.</text>
</comment>
<dbReference type="SUPFAM" id="SSF55068">
    <property type="entry name" value="Peptide methionine sulfoxide reductase"/>
    <property type="match status" value="1"/>
</dbReference>
<keyword evidence="7" id="KW-1185">Reference proteome</keyword>
<comment type="catalytic activity">
    <reaction evidence="2 4">
        <text>L-methionyl-[protein] + [thioredoxin]-disulfide + H2O = L-methionyl-(S)-S-oxide-[protein] + [thioredoxin]-dithiol</text>
        <dbReference type="Rhea" id="RHEA:14217"/>
        <dbReference type="Rhea" id="RHEA-COMP:10698"/>
        <dbReference type="Rhea" id="RHEA-COMP:10700"/>
        <dbReference type="Rhea" id="RHEA-COMP:12313"/>
        <dbReference type="Rhea" id="RHEA-COMP:12315"/>
        <dbReference type="ChEBI" id="CHEBI:15377"/>
        <dbReference type="ChEBI" id="CHEBI:16044"/>
        <dbReference type="ChEBI" id="CHEBI:29950"/>
        <dbReference type="ChEBI" id="CHEBI:44120"/>
        <dbReference type="ChEBI" id="CHEBI:50058"/>
        <dbReference type="EC" id="1.8.4.11"/>
    </reaction>
</comment>
<dbReference type="EC" id="1.8.4.11" evidence="4"/>
<dbReference type="NCBIfam" id="TIGR00401">
    <property type="entry name" value="msrA"/>
    <property type="match status" value="1"/>
</dbReference>
<gene>
    <name evidence="4 6" type="primary">msrA</name>
    <name evidence="6" type="ORF">GJJ64_07230</name>
</gene>
<keyword evidence="1 4" id="KW-0560">Oxidoreductase</keyword>
<evidence type="ECO:0000313" key="6">
    <source>
        <dbReference type="EMBL" id="MRX46970.1"/>
    </source>
</evidence>
<feature type="active site" evidence="4">
    <location>
        <position position="11"/>
    </location>
</feature>
<proteinExistence type="inferred from homology"/>
<dbReference type="PANTHER" id="PTHR43774:SF1">
    <property type="entry name" value="PEPTIDE METHIONINE SULFOXIDE REDUCTASE MSRA 2"/>
    <property type="match status" value="1"/>
</dbReference>
<dbReference type="InterPro" id="IPR036509">
    <property type="entry name" value="Met_Sox_Rdtase_MsrA_sf"/>
</dbReference>
<comment type="catalytic activity">
    <reaction evidence="3 4">
        <text>[thioredoxin]-disulfide + L-methionine + H2O = L-methionine (S)-S-oxide + [thioredoxin]-dithiol</text>
        <dbReference type="Rhea" id="RHEA:19993"/>
        <dbReference type="Rhea" id="RHEA-COMP:10698"/>
        <dbReference type="Rhea" id="RHEA-COMP:10700"/>
        <dbReference type="ChEBI" id="CHEBI:15377"/>
        <dbReference type="ChEBI" id="CHEBI:29950"/>
        <dbReference type="ChEBI" id="CHEBI:50058"/>
        <dbReference type="ChEBI" id="CHEBI:57844"/>
        <dbReference type="ChEBI" id="CHEBI:58772"/>
        <dbReference type="EC" id="1.8.4.11"/>
    </reaction>
</comment>
<sequence length="180" mass="20442">MAKRITLGGGCFWCTEAVFTAIEGVIGVKPGYMGGKRENPTYEQVCSGATGHAEVIQITYDDALISLEELLYVFFYTHNPTTLNRQGADVGTQYRSVIFYEDVQQAEIAHQVIAKLHEEKVYPDKIVTEVSPASVFYVAEDYHHQYFIRNRNQPYCMAVIEPKLVKLLKGFRDKIKPELL</sequence>
<dbReference type="Gene3D" id="3.30.1060.10">
    <property type="entry name" value="Peptide methionine sulphoxide reductase MsrA"/>
    <property type="match status" value="1"/>
</dbReference>
<comment type="similarity">
    <text evidence="4">Belongs to the MsrA Met sulfoxide reductase family.</text>
</comment>
<feature type="domain" description="Peptide methionine sulphoxide reductase MsrA" evidence="5">
    <location>
        <begin position="5"/>
        <end position="156"/>
    </location>
</feature>
<evidence type="ECO:0000259" key="5">
    <source>
        <dbReference type="Pfam" id="PF01625"/>
    </source>
</evidence>
<evidence type="ECO:0000256" key="1">
    <source>
        <dbReference type="ARBA" id="ARBA00023002"/>
    </source>
</evidence>
<dbReference type="InterPro" id="IPR002569">
    <property type="entry name" value="Met_Sox_Rdtase_MsrA_dom"/>
</dbReference>
<accession>A0A7K0FNZ2</accession>
<evidence type="ECO:0000256" key="4">
    <source>
        <dbReference type="HAMAP-Rule" id="MF_01401"/>
    </source>
</evidence>
<dbReference type="HAMAP" id="MF_01401">
    <property type="entry name" value="MsrA"/>
    <property type="match status" value="1"/>
</dbReference>
<dbReference type="PANTHER" id="PTHR43774">
    <property type="entry name" value="PEPTIDE METHIONINE SULFOXIDE REDUCTASE"/>
    <property type="match status" value="1"/>
</dbReference>
<reference evidence="6 7" key="1">
    <citation type="submission" date="2019-11" db="EMBL/GenBank/DDBJ databases">
        <authorList>
            <person name="Cheng Q."/>
            <person name="Yang Z."/>
        </authorList>
    </citation>
    <scope>NUCLEOTIDE SEQUENCE [LARGE SCALE GENOMIC DNA]</scope>
    <source>
        <strain evidence="6 7">HX-22-1</strain>
    </source>
</reference>